<organism evidence="1">
    <name type="scientific">marine sediment metagenome</name>
    <dbReference type="NCBI Taxonomy" id="412755"/>
    <lineage>
        <taxon>unclassified sequences</taxon>
        <taxon>metagenomes</taxon>
        <taxon>ecological metagenomes</taxon>
    </lineage>
</organism>
<name>X1A0C1_9ZZZZ</name>
<reference evidence="1" key="1">
    <citation type="journal article" date="2014" name="Front. Microbiol.">
        <title>High frequency of phylogenetically diverse reductive dehalogenase-homologous genes in deep subseafloor sedimentary metagenomes.</title>
        <authorList>
            <person name="Kawai M."/>
            <person name="Futagami T."/>
            <person name="Toyoda A."/>
            <person name="Takaki Y."/>
            <person name="Nishi S."/>
            <person name="Hori S."/>
            <person name="Arai W."/>
            <person name="Tsubouchi T."/>
            <person name="Morono Y."/>
            <person name="Uchiyama I."/>
            <person name="Ito T."/>
            <person name="Fujiyama A."/>
            <person name="Inagaki F."/>
            <person name="Takami H."/>
        </authorList>
    </citation>
    <scope>NUCLEOTIDE SEQUENCE</scope>
    <source>
        <strain evidence="1">Expedition CK06-06</strain>
    </source>
</reference>
<accession>X1A0C1</accession>
<sequence>MGVELSTHVACSEALASKQASFLPTQKEPQGSFFFFIHHRRAEKKTPVRGSTNVA</sequence>
<comment type="caution">
    <text evidence="1">The sequence shown here is derived from an EMBL/GenBank/DDBJ whole genome shotgun (WGS) entry which is preliminary data.</text>
</comment>
<evidence type="ECO:0000313" key="1">
    <source>
        <dbReference type="EMBL" id="GAG66173.1"/>
    </source>
</evidence>
<proteinExistence type="predicted"/>
<dbReference type="EMBL" id="BART01006583">
    <property type="protein sequence ID" value="GAG66173.1"/>
    <property type="molecule type" value="Genomic_DNA"/>
</dbReference>
<dbReference type="AlphaFoldDB" id="X1A0C1"/>
<gene>
    <name evidence="1" type="ORF">S01H4_15016</name>
</gene>
<protein>
    <submittedName>
        <fullName evidence="1">Uncharacterized protein</fullName>
    </submittedName>
</protein>